<feature type="non-terminal residue" evidence="2">
    <location>
        <position position="1"/>
    </location>
</feature>
<feature type="domain" description="PiggyBac transposable element-derived protein" evidence="1">
    <location>
        <begin position="20"/>
        <end position="370"/>
    </location>
</feature>
<protein>
    <recommendedName>
        <fullName evidence="1">PiggyBac transposable element-derived protein domain-containing protein</fullName>
    </recommendedName>
</protein>
<dbReference type="EMBL" id="NBNE01013418">
    <property type="protein sequence ID" value="OWY95099.1"/>
    <property type="molecule type" value="Genomic_DNA"/>
</dbReference>
<gene>
    <name evidence="2" type="ORF">PHMEG_00034987</name>
</gene>
<dbReference type="AlphaFoldDB" id="A0A225USC0"/>
<evidence type="ECO:0000313" key="2">
    <source>
        <dbReference type="EMBL" id="OWY95099.1"/>
    </source>
</evidence>
<dbReference type="OrthoDB" id="121467at2759"/>
<reference evidence="3" key="1">
    <citation type="submission" date="2017-03" db="EMBL/GenBank/DDBJ databases">
        <title>Phytopthora megakarya and P. palmivora, two closely related causual agents of cacao black pod achieved similar genome size and gene model numbers by different mechanisms.</title>
        <authorList>
            <person name="Ali S."/>
            <person name="Shao J."/>
            <person name="Larry D.J."/>
            <person name="Kronmiller B."/>
            <person name="Shen D."/>
            <person name="Strem M.D."/>
            <person name="Melnick R.L."/>
            <person name="Guiltinan M.J."/>
            <person name="Tyler B.M."/>
            <person name="Meinhardt L.W."/>
            <person name="Bailey B.A."/>
        </authorList>
    </citation>
    <scope>NUCLEOTIDE SEQUENCE [LARGE SCALE GENOMIC DNA]</scope>
    <source>
        <strain evidence="3">zdho120</strain>
    </source>
</reference>
<dbReference type="Pfam" id="PF13843">
    <property type="entry name" value="DDE_Tnp_1_7"/>
    <property type="match status" value="1"/>
</dbReference>
<keyword evidence="3" id="KW-1185">Reference proteome</keyword>
<proteinExistence type="predicted"/>
<name>A0A225USC0_9STRA</name>
<evidence type="ECO:0000313" key="3">
    <source>
        <dbReference type="Proteomes" id="UP000198211"/>
    </source>
</evidence>
<accession>A0A225USC0</accession>
<sequence>TNESLSSRRHRTIKAGDWFKWIGLRLAMALEPRPGPVRVYWETEARDGFIGTPPCFGQRFGMSRHCFEQIMNCMSFSDGYLSDDPWKPIRLGVDRFNARRKDFVSPGNLLCVDECISAWKGREGKYCHDGLPHKTKIARKPEGKGTELKSIADGESGVLLGLELVEGKDRQRAKQYYREYGEGTAVVLRLAAPYKGSGRTIVADSAFASVKTLVQLEAHLGLYFMGMVKTATVEYPKQALTNWFETTPPRGSFKVYGSTTDLANKMYVMYWADRKPKTIICNRGTTLPGTDSVRPRHRLINREGIYETLRYEKVISRPQMMELFFSKFSTIDIHDHYRQGSLAIEREWITRNWTHRLFSTILGMVVVDAYLAYRYDTENAGNVDSFPHS</sequence>
<organism evidence="2 3">
    <name type="scientific">Phytophthora megakarya</name>
    <dbReference type="NCBI Taxonomy" id="4795"/>
    <lineage>
        <taxon>Eukaryota</taxon>
        <taxon>Sar</taxon>
        <taxon>Stramenopiles</taxon>
        <taxon>Oomycota</taxon>
        <taxon>Peronosporomycetes</taxon>
        <taxon>Peronosporales</taxon>
        <taxon>Peronosporaceae</taxon>
        <taxon>Phytophthora</taxon>
    </lineage>
</organism>
<dbReference type="PANTHER" id="PTHR46599">
    <property type="entry name" value="PIGGYBAC TRANSPOSABLE ELEMENT-DERIVED PROTEIN 4"/>
    <property type="match status" value="1"/>
</dbReference>
<dbReference type="Proteomes" id="UP000198211">
    <property type="component" value="Unassembled WGS sequence"/>
</dbReference>
<evidence type="ECO:0000259" key="1">
    <source>
        <dbReference type="Pfam" id="PF13843"/>
    </source>
</evidence>
<dbReference type="PANTHER" id="PTHR46599:SF3">
    <property type="entry name" value="PIGGYBAC TRANSPOSABLE ELEMENT-DERIVED PROTEIN 4"/>
    <property type="match status" value="1"/>
</dbReference>
<comment type="caution">
    <text evidence="2">The sequence shown here is derived from an EMBL/GenBank/DDBJ whole genome shotgun (WGS) entry which is preliminary data.</text>
</comment>
<dbReference type="InterPro" id="IPR029526">
    <property type="entry name" value="PGBD"/>
</dbReference>